<evidence type="ECO:0000313" key="8">
    <source>
        <dbReference type="Proteomes" id="UP000244910"/>
    </source>
</evidence>
<gene>
    <name evidence="7" type="ORF">B9W14_18395</name>
</gene>
<keyword evidence="2 5" id="KW-0812">Transmembrane</keyword>
<dbReference type="InterPro" id="IPR051533">
    <property type="entry name" value="WaaL-like"/>
</dbReference>
<evidence type="ECO:0000256" key="5">
    <source>
        <dbReference type="SAM" id="Phobius"/>
    </source>
</evidence>
<keyword evidence="8" id="KW-1185">Reference proteome</keyword>
<feature type="transmembrane region" description="Helical" evidence="5">
    <location>
        <begin position="248"/>
        <end position="271"/>
    </location>
</feature>
<reference evidence="8" key="1">
    <citation type="submission" date="2017-04" db="EMBL/GenBank/DDBJ databases">
        <authorList>
            <person name="Song Y."/>
            <person name="Cho B.-K."/>
        </authorList>
    </citation>
    <scope>NUCLEOTIDE SEQUENCE [LARGE SCALE GENOMIC DNA]</scope>
    <source>
        <strain evidence="8">SL1</strain>
    </source>
</reference>
<keyword evidence="3 5" id="KW-1133">Transmembrane helix</keyword>
<dbReference type="EMBL" id="CP020953">
    <property type="protein sequence ID" value="AWI06384.1"/>
    <property type="molecule type" value="Genomic_DNA"/>
</dbReference>
<dbReference type="AlphaFoldDB" id="A0A2U8DVW1"/>
<dbReference type="PANTHER" id="PTHR37422:SF17">
    <property type="entry name" value="O-ANTIGEN LIGASE"/>
    <property type="match status" value="1"/>
</dbReference>
<comment type="subcellular location">
    <subcellularLocation>
        <location evidence="1">Membrane</location>
        <topology evidence="1">Multi-pass membrane protein</topology>
    </subcellularLocation>
</comment>
<evidence type="ECO:0000256" key="4">
    <source>
        <dbReference type="ARBA" id="ARBA00023136"/>
    </source>
</evidence>
<dbReference type="Proteomes" id="UP000244910">
    <property type="component" value="Chromosome"/>
</dbReference>
<dbReference type="OrthoDB" id="1951378at2"/>
<feature type="transmembrane region" description="Helical" evidence="5">
    <location>
        <begin position="395"/>
        <end position="413"/>
    </location>
</feature>
<feature type="transmembrane region" description="Helical" evidence="5">
    <location>
        <begin position="36"/>
        <end position="60"/>
    </location>
</feature>
<accession>A0A2U8DVW1</accession>
<dbReference type="RefSeq" id="WP_108849509.1">
    <property type="nucleotide sequence ID" value="NZ_CP020953.1"/>
</dbReference>
<proteinExistence type="predicted"/>
<feature type="domain" description="O-antigen ligase-related" evidence="6">
    <location>
        <begin position="206"/>
        <end position="354"/>
    </location>
</feature>
<organism evidence="7 8">
    <name type="scientific">Clostridium drakei</name>
    <dbReference type="NCBI Taxonomy" id="332101"/>
    <lineage>
        <taxon>Bacteria</taxon>
        <taxon>Bacillati</taxon>
        <taxon>Bacillota</taxon>
        <taxon>Clostridia</taxon>
        <taxon>Eubacteriales</taxon>
        <taxon>Clostridiaceae</taxon>
        <taxon>Clostridium</taxon>
    </lineage>
</organism>
<sequence>MEYYCKKNLSKLNAISILNIVVLVKFMGGVGRFGDVVLGAHAETIFSIIVYSIIGIELLVQYKFENLKVYSKSIYKVYSKSIYIAIFYSALLAISLTVTSDYTTTVKNCFELLVTILYANYLANKLSLNKLLDYTINAQFIILILIFIMMLAFKGVAYDNSGALVGIFSTKNNMAGGLNFFILIKLSKIRWLMTNKQKGILKYVLFIIIQFYLIILCKAVGAIVCMILPFVIMIVIDHRNSTVSLGKMYLLINVVFGSIVVYCLSIFNGVLQTFGRNITLTGRLPIWNIITSEMMLGNKWFGYGYGTAWDVNNDIFLKICRQYNLVLGGIPVGSHNGLIELWMSIGIVGVVVFLLMIYKICAHTRNMSSSPERFFICIYILYFAVYSLTERSLGAFNYQTLVLFVVLWLVIKISETSSIRYFKTMKQYE</sequence>
<feature type="transmembrane region" description="Helical" evidence="5">
    <location>
        <begin position="203"/>
        <end position="236"/>
    </location>
</feature>
<feature type="transmembrane region" description="Helical" evidence="5">
    <location>
        <begin position="105"/>
        <end position="122"/>
    </location>
</feature>
<feature type="transmembrane region" description="Helical" evidence="5">
    <location>
        <begin position="283"/>
        <end position="301"/>
    </location>
</feature>
<dbReference type="KEGG" id="cdrk:B9W14_18395"/>
<feature type="transmembrane region" description="Helical" evidence="5">
    <location>
        <begin position="341"/>
        <end position="361"/>
    </location>
</feature>
<name>A0A2U8DVW1_9CLOT</name>
<dbReference type="InterPro" id="IPR007016">
    <property type="entry name" value="O-antigen_ligase-rel_domated"/>
</dbReference>
<evidence type="ECO:0000259" key="6">
    <source>
        <dbReference type="Pfam" id="PF04932"/>
    </source>
</evidence>
<feature type="transmembrane region" description="Helical" evidence="5">
    <location>
        <begin position="81"/>
        <end position="99"/>
    </location>
</feature>
<evidence type="ECO:0000313" key="7">
    <source>
        <dbReference type="EMBL" id="AWI06384.1"/>
    </source>
</evidence>
<feature type="transmembrane region" description="Helical" evidence="5">
    <location>
        <begin position="134"/>
        <end position="153"/>
    </location>
</feature>
<evidence type="ECO:0000256" key="1">
    <source>
        <dbReference type="ARBA" id="ARBA00004141"/>
    </source>
</evidence>
<dbReference type="PANTHER" id="PTHR37422">
    <property type="entry name" value="TEICHURONIC ACID BIOSYNTHESIS PROTEIN TUAE"/>
    <property type="match status" value="1"/>
</dbReference>
<evidence type="ECO:0000256" key="2">
    <source>
        <dbReference type="ARBA" id="ARBA00022692"/>
    </source>
</evidence>
<dbReference type="GO" id="GO:0016020">
    <property type="term" value="C:membrane"/>
    <property type="evidence" value="ECO:0007669"/>
    <property type="project" value="UniProtKB-SubCell"/>
</dbReference>
<keyword evidence="4 5" id="KW-0472">Membrane</keyword>
<protein>
    <recommendedName>
        <fullName evidence="6">O-antigen ligase-related domain-containing protein</fullName>
    </recommendedName>
</protein>
<feature type="transmembrane region" description="Helical" evidence="5">
    <location>
        <begin position="373"/>
        <end position="389"/>
    </location>
</feature>
<evidence type="ECO:0000256" key="3">
    <source>
        <dbReference type="ARBA" id="ARBA00022989"/>
    </source>
</evidence>
<feature type="transmembrane region" description="Helical" evidence="5">
    <location>
        <begin position="12"/>
        <end position="30"/>
    </location>
</feature>
<dbReference type="Pfam" id="PF04932">
    <property type="entry name" value="Wzy_C"/>
    <property type="match status" value="1"/>
</dbReference>